<dbReference type="Proteomes" id="UP000192902">
    <property type="component" value="Chromosome"/>
</dbReference>
<gene>
    <name evidence="2" type="primary">cmp1</name>
    <name evidence="2" type="ORF">CCUN_0653</name>
</gene>
<dbReference type="Pfam" id="PF05538">
    <property type="entry name" value="Campylo_MOMP"/>
    <property type="match status" value="1"/>
</dbReference>
<dbReference type="eggNOG" id="COG4773">
    <property type="taxonomic scope" value="Bacteria"/>
</dbReference>
<name>A0A1W6BVY6_9BACT</name>
<feature type="signal peptide" evidence="1">
    <location>
        <begin position="1"/>
        <end position="22"/>
    </location>
</feature>
<evidence type="ECO:0000256" key="1">
    <source>
        <dbReference type="SAM" id="SignalP"/>
    </source>
</evidence>
<dbReference type="SUPFAM" id="SSF56935">
    <property type="entry name" value="Porins"/>
    <property type="match status" value="1"/>
</dbReference>
<dbReference type="EMBL" id="CP020867">
    <property type="protein sequence ID" value="ARJ56276.1"/>
    <property type="molecule type" value="Genomic_DNA"/>
</dbReference>
<dbReference type="AlphaFoldDB" id="A0A1W6BVY6"/>
<organism evidence="2 3">
    <name type="scientific">Campylobacter cuniculorum DSM 23162 = LMG 24588</name>
    <dbReference type="NCBI Taxonomy" id="1121267"/>
    <lineage>
        <taxon>Bacteria</taxon>
        <taxon>Pseudomonadati</taxon>
        <taxon>Campylobacterota</taxon>
        <taxon>Epsilonproteobacteria</taxon>
        <taxon>Campylobacterales</taxon>
        <taxon>Campylobacteraceae</taxon>
        <taxon>Campylobacter</taxon>
    </lineage>
</organism>
<dbReference type="RefSeq" id="WP_027306269.1">
    <property type="nucleotide sequence ID" value="NZ_CP020867.1"/>
</dbReference>
<evidence type="ECO:0000313" key="2">
    <source>
        <dbReference type="EMBL" id="ARJ56276.1"/>
    </source>
</evidence>
<dbReference type="KEGG" id="ccun:CCUN_0653"/>
<evidence type="ECO:0000313" key="3">
    <source>
        <dbReference type="Proteomes" id="UP000192902"/>
    </source>
</evidence>
<dbReference type="InterPro" id="IPR008439">
    <property type="entry name" value="Campylo_MOMP"/>
</dbReference>
<dbReference type="OrthoDB" id="5365239at2"/>
<accession>A0A1W6BVY6</accession>
<sequence>MKLVKLSLVAALAAGAFSVANATPLDEAIKDVDLSGALRYRYNNGRVVEHNRDNLFNGPGGIGNSKQAHQFVGKLGFQAAIADNFKAFVELYYNAGQESGFASNGSEIGTDTNTGFNVRQYYLTYTADAVDTSVLLGKMQVESIWTTNFLGLVGTGAKILNTSLEGTILAAYAFDNFDANSNVRAGFGANGVEGDTILNNNRFVNSMTYNPYSNNLYGVAGIGSYDLGFGQLNSQLWLAYLTDTAFLYAIDLGFKTTFANDLVWKLNLGYLGNAVENDFEDIVVGMPGAATNGNFVGLNGTLEYMGFDASLGGFYYGDKDQLSLTTLEDNGNIGHLLAGQEIYYTDGSNLTGDIGQNTFGFIKAGYTFNEVLRLGVDLVYGGTKIENNALGSGAGDKFEVVARVNYKYSPKLDFQAWYSYVDIDAQTKANDNSKNSVRLQALYKF</sequence>
<proteinExistence type="predicted"/>
<dbReference type="STRING" id="1121267.CCUN_0653"/>
<reference evidence="2 3" key="1">
    <citation type="submission" date="2017-04" db="EMBL/GenBank/DDBJ databases">
        <title>Complete genome sequence of the Campylobacter cuniculorum type strain LMG24588.</title>
        <authorList>
            <person name="Miller W.G."/>
            <person name="Yee E."/>
            <person name="Revez J."/>
            <person name="Bono J.L."/>
            <person name="Rossi M."/>
        </authorList>
    </citation>
    <scope>NUCLEOTIDE SEQUENCE [LARGE SCALE GENOMIC DNA]</scope>
    <source>
        <strain evidence="2 3">LMG 24588</strain>
    </source>
</reference>
<keyword evidence="1" id="KW-0732">Signal</keyword>
<protein>
    <submittedName>
        <fullName evidence="2">Major outer membrane protein</fullName>
    </submittedName>
</protein>
<feature type="chain" id="PRO_5010877325" evidence="1">
    <location>
        <begin position="23"/>
        <end position="445"/>
    </location>
</feature>